<dbReference type="SMART" id="SM00409">
    <property type="entry name" value="IG"/>
    <property type="match status" value="2"/>
</dbReference>
<dbReference type="SMART" id="SM00408">
    <property type="entry name" value="IGc2"/>
    <property type="match status" value="2"/>
</dbReference>
<dbReference type="Proteomes" id="UP000694553">
    <property type="component" value="Unassembled WGS sequence"/>
</dbReference>
<reference evidence="9" key="3">
    <citation type="submission" date="2025-09" db="UniProtKB">
        <authorList>
            <consortium name="Ensembl"/>
        </authorList>
    </citation>
    <scope>IDENTIFICATION</scope>
</reference>
<evidence type="ECO:0000256" key="8">
    <source>
        <dbReference type="ARBA" id="ARBA00023319"/>
    </source>
</evidence>
<proteinExistence type="predicted"/>
<keyword evidence="5" id="KW-0472">Membrane</keyword>
<dbReference type="InterPro" id="IPR036179">
    <property type="entry name" value="Ig-like_dom_sf"/>
</dbReference>
<evidence type="ECO:0000313" key="9">
    <source>
        <dbReference type="Ensembl" id="ENSCMUP00000011734.1"/>
    </source>
</evidence>
<keyword evidence="4" id="KW-1133">Transmembrane helix</keyword>
<keyword evidence="6" id="KW-1015">Disulfide bond</keyword>
<dbReference type="InterPro" id="IPR003599">
    <property type="entry name" value="Ig_sub"/>
</dbReference>
<keyword evidence="8" id="KW-0393">Immunoglobulin domain</keyword>
<dbReference type="GO" id="GO:0150079">
    <property type="term" value="P:negative regulation of neuroinflammatory response"/>
    <property type="evidence" value="ECO:0007669"/>
    <property type="project" value="TreeGrafter"/>
</dbReference>
<reference evidence="9" key="2">
    <citation type="submission" date="2025-08" db="UniProtKB">
        <authorList>
            <consortium name="Ensembl"/>
        </authorList>
    </citation>
    <scope>IDENTIFICATION</scope>
</reference>
<accession>A0A8C3DTL5</accession>
<gene>
    <name evidence="9" type="primary">LOC116439136</name>
</gene>
<dbReference type="GO" id="GO:0043025">
    <property type="term" value="C:neuronal cell body"/>
    <property type="evidence" value="ECO:0007669"/>
    <property type="project" value="TreeGrafter"/>
</dbReference>
<keyword evidence="2" id="KW-0812">Transmembrane</keyword>
<dbReference type="InterPro" id="IPR013106">
    <property type="entry name" value="Ig_V-set"/>
</dbReference>
<dbReference type="PANTHER" id="PTHR46841:SF3">
    <property type="entry name" value="OX-2 MEMBRANE GLYCOPROTEIN"/>
    <property type="match status" value="1"/>
</dbReference>
<dbReference type="GO" id="GO:0034113">
    <property type="term" value="P:heterotypic cell-cell adhesion"/>
    <property type="evidence" value="ECO:0007669"/>
    <property type="project" value="TreeGrafter"/>
</dbReference>
<evidence type="ECO:0000256" key="2">
    <source>
        <dbReference type="ARBA" id="ARBA00022692"/>
    </source>
</evidence>
<evidence type="ECO:0000256" key="3">
    <source>
        <dbReference type="ARBA" id="ARBA00022729"/>
    </source>
</evidence>
<dbReference type="PANTHER" id="PTHR46841">
    <property type="entry name" value="OX-2 MEMBRANE GLYCOPROTEIN"/>
    <property type="match status" value="1"/>
</dbReference>
<dbReference type="GO" id="GO:0009986">
    <property type="term" value="C:cell surface"/>
    <property type="evidence" value="ECO:0007669"/>
    <property type="project" value="TreeGrafter"/>
</dbReference>
<dbReference type="SUPFAM" id="SSF48726">
    <property type="entry name" value="Immunoglobulin"/>
    <property type="match status" value="2"/>
</dbReference>
<dbReference type="PROSITE" id="PS50835">
    <property type="entry name" value="IG_LIKE"/>
    <property type="match status" value="2"/>
</dbReference>
<dbReference type="InterPro" id="IPR007110">
    <property type="entry name" value="Ig-like_dom"/>
</dbReference>
<organism evidence="9 10">
    <name type="scientific">Corvus moneduloides</name>
    <name type="common">New Caledonian crow</name>
    <dbReference type="NCBI Taxonomy" id="1196302"/>
    <lineage>
        <taxon>Eukaryota</taxon>
        <taxon>Metazoa</taxon>
        <taxon>Chordata</taxon>
        <taxon>Craniata</taxon>
        <taxon>Vertebrata</taxon>
        <taxon>Euteleostomi</taxon>
        <taxon>Archelosauria</taxon>
        <taxon>Archosauria</taxon>
        <taxon>Dinosauria</taxon>
        <taxon>Saurischia</taxon>
        <taxon>Theropoda</taxon>
        <taxon>Coelurosauria</taxon>
        <taxon>Aves</taxon>
        <taxon>Neognathae</taxon>
        <taxon>Neoaves</taxon>
        <taxon>Telluraves</taxon>
        <taxon>Australaves</taxon>
        <taxon>Passeriformes</taxon>
        <taxon>Corvoidea</taxon>
        <taxon>Corvidae</taxon>
        <taxon>Corvus</taxon>
    </lineage>
</organism>
<keyword evidence="10" id="KW-1185">Reference proteome</keyword>
<keyword evidence="3" id="KW-0732">Signal</keyword>
<dbReference type="Pfam" id="PF07686">
    <property type="entry name" value="V-set"/>
    <property type="match status" value="1"/>
</dbReference>
<dbReference type="AlphaFoldDB" id="A0A8C3DTL5"/>
<dbReference type="Gene3D" id="2.60.40.10">
    <property type="entry name" value="Immunoglobulins"/>
    <property type="match status" value="2"/>
</dbReference>
<protein>
    <submittedName>
        <fullName evidence="9">Uncharacterized protein</fullName>
    </submittedName>
</protein>
<dbReference type="InterPro" id="IPR013783">
    <property type="entry name" value="Ig-like_fold"/>
</dbReference>
<evidence type="ECO:0000256" key="1">
    <source>
        <dbReference type="ARBA" id="ARBA00004479"/>
    </source>
</evidence>
<dbReference type="InterPro" id="IPR003598">
    <property type="entry name" value="Ig_sub2"/>
</dbReference>
<evidence type="ECO:0000256" key="4">
    <source>
        <dbReference type="ARBA" id="ARBA00022989"/>
    </source>
</evidence>
<comment type="subcellular location">
    <subcellularLocation>
        <location evidence="1">Membrane</location>
        <topology evidence="1">Single-pass type I membrane protein</topology>
    </subcellularLocation>
</comment>
<dbReference type="GO" id="GO:0030424">
    <property type="term" value="C:axon"/>
    <property type="evidence" value="ECO:0007669"/>
    <property type="project" value="TreeGrafter"/>
</dbReference>
<evidence type="ECO:0000256" key="7">
    <source>
        <dbReference type="ARBA" id="ARBA00023180"/>
    </source>
</evidence>
<dbReference type="GO" id="GO:0016020">
    <property type="term" value="C:membrane"/>
    <property type="evidence" value="ECO:0007669"/>
    <property type="project" value="UniProtKB-SubCell"/>
</dbReference>
<dbReference type="GO" id="GO:0098632">
    <property type="term" value="F:cell-cell adhesion mediator activity"/>
    <property type="evidence" value="ECO:0007669"/>
    <property type="project" value="InterPro"/>
</dbReference>
<sequence>MGRVCYRGIFCKIMFPLEYNTNFSARQVCNSVVGNRAIRLVKSFCMTPELHSFSHKKSTINFCTHAISPEDDLSSLLVFLQVKQIFSSNMTLRVLVLCLACSGLGKANVVPQAKHTKVRMGDSVTLSCALTKAMDVLQVTWQKDSEELHDNIATYSKTNGLKIHKPYEDRMNFTSLELYKTSITFWDTRMDDSGCYKCLFNAYPFGTFSGDTCLSVFGLNASVHYNISEGRLIVICNADGLPEPTITWNNLFNSTPTQKTVKHKNGIVSITSELEIYNIQSISAQDLTCSVNNTNEKIELPVKIKGEEGSSLLWLVIIVVILVVIIVLILIMLFWRKIICRRS</sequence>
<keyword evidence="7" id="KW-0325">Glycoprotein</keyword>
<evidence type="ECO:0000313" key="10">
    <source>
        <dbReference type="Proteomes" id="UP000694553"/>
    </source>
</evidence>
<dbReference type="InterPro" id="IPR047164">
    <property type="entry name" value="OX2G-like"/>
</dbReference>
<evidence type="ECO:0000256" key="6">
    <source>
        <dbReference type="ARBA" id="ARBA00023157"/>
    </source>
</evidence>
<name>A0A8C3DTL5_CORMO</name>
<dbReference type="Ensembl" id="ENSCMUT00000012633.2">
    <property type="protein sequence ID" value="ENSCMUP00000011734.1"/>
    <property type="gene ID" value="ENSCMUG00000007450.2"/>
</dbReference>
<evidence type="ECO:0000256" key="5">
    <source>
        <dbReference type="ARBA" id="ARBA00023136"/>
    </source>
</evidence>
<reference evidence="10" key="1">
    <citation type="submission" date="2019-10" db="EMBL/GenBank/DDBJ databases">
        <title>Corvus moneduloides (New Caledonian crow) genome, bCorMon1, primary haplotype.</title>
        <authorList>
            <person name="Rutz C."/>
            <person name="Fungtammasan C."/>
            <person name="Mountcastle J."/>
            <person name="Formenti G."/>
            <person name="Chow W."/>
            <person name="Howe K."/>
            <person name="Steele M.P."/>
            <person name="Fernandes J."/>
            <person name="Gilbert M.T.P."/>
            <person name="Fedrigo O."/>
            <person name="Jarvis E.D."/>
            <person name="Gemmell N."/>
        </authorList>
    </citation>
    <scope>NUCLEOTIDE SEQUENCE [LARGE SCALE GENOMIC DNA]</scope>
</reference>